<sequence length="2509" mass="276512">MDEKHRKLLALHRAKFVECVEVERIAPLLERTEILSHDDIEKIKSAPSRGARVERLLELLPWKSGQAFQTLCLALETTYPHLLTVMFLGSSSNPNTEPNSLEEEGGISPLHEMQSRLTQPRGFPRPVRPVSGPPVAATKYDFSCDPGRYAGSPTTSATSAAHYASRSYQPSPGNHAYVRLRGTANYSNESDVSDCGPRGDCGHDYECNCTFRDRRAFSSSCSGSGTSISLHDYDLQQSNLALLKAELRLVTHDRDLLRKQVDKLATEKAVPNHRKQMSQPHLHPVNIHERDLGNLGIGWESRSLFPPNNGISSSGAVAQPQQPTQQQMENDPGMMDDRSIGMTESSTLRRKLESAKKETDYYRQQISESSAKIESLQGTNNHLRHQLSEVLTEKRSLEQELVAVRQRSQEDDGRVEDATDQQLAQRRHQKDAGAELSRSASMKEGSTLGLVHASGSLENINQLYQRALRKYDGLREEHDVLKKRHLSLVATHSDAIAKLELYQEESSRLKTQLDETTKDCEQAVLAKNQLSQQCTRAIRELNNAFRERNKMKEELEKIRMQKEEVLKEANQSIIMRTKACNDLKRMKEERDQAQRDYAQVLEERAQVHKEMDSLQAKLEDSTKALMAVKRETEGLKQELESSLMDRDRAMKKIMDMKFRGLSACDEFATDSGHMSAADGSPITSMSFNSDCWDASNARSASRLRELRDADGMTRRESLRGDVESVQCSMDDGNQQQQASSLSGENKVLRRELEKLKMDLKVSEEDAMVSLRRRDWAFSERDKIIQERESIRVLCDKLRREKDRAESNLAQALRDVNDMKRELKRKTNEARLSDLLELQSKSHAKCFATAVHEEEEQEAGEEKPLSAGGDVALARRRRKRQNRPTSFSSTASSSCPSSDNENDHDGEDRREDVSSASNVGREGRYSGLVSSPSYSRDSAIEADFVRWETVSVDFSASEIPEVGDLGLDFKTSEDKSCPAHPKIIRVASRSVFQDRLRPNDRVVSIGGVDCRGFSAKGLVSAFRTQQRGMSGLARIVVKVRRKQNHKAPRKGSSRQRGTIVDARLQVVRYGDHGISLETGVFVTKIAAGSAAEKDGSVCVGDRLLSINGKSIRGLKFEKIERMLDEATWIGSQNPTGNKDPTESIPGALITVAKFVSVDDRRRRRHQHQHQLDDRSNRNSRYNASDEEEDIRRNKAGYDNAYLASQGHGCECVDGSDAVRPKSVCHPFQRIETSMGERSSPFRRDSEDAIAQLDSVLNTYATENGCQARQEPVYASQRRSKSRYGSKPKSKRRDGDSGRSKSVVVGETHCGTWPKYRGPPLHEPGVAAFDNRTVFASRSSRSGRKPVSSIFDVERNEFKRNPTPVQRQGVMDEQDKKKAQQEQQMGQMLQQSPQQQMFGLVHQTPPTYYVEYPFGNGPGRPDANGTLESDHDRLSALSPSDTSLDFSVRSGNVEKDVLEYYVKKKGCSGVGGRGATTGTSSDAVVGSGSGKYCQSDSEGNMSPGESHASFPVPFQQFHSDPMAQVSSKSGMLPATATLCRSGDSVLSSASSSTSASASTSTSALIASTAGIAAGTRRGFCEVPARYSSPLDVVRQPWGYRELSYPSTGGSMHRKEITGLLVRLESPYGTRIDHAPPPPRLPPPPPPPPPSPPPVLLDNGGHMIYGVQQQLQIQSHQQMQVQRGPLTHRHSHDYAQVSTVATSGAMYMPVGAGVGVVPASGGRHHAHTLPHPHRGRQLSRIEGEQELEDLESERGSEHCMQVMRTELRGSERHKRQLLEEYGAPYLRNNIAASIEGGGTFPRKKESQRPRPMMGELRNVHIEKSLQPLGFNLNSGASGGVFVAHVSQNSLAERAGLQVGDQLLEVCGINMRLANYDQVASIIHQCGESISMLVQFNPDKFEGSDINTPATSSFDNVQPQVVDAGSESPTPCNSPKNVRSNMMRVSEGNGDLMRGTRHWTHTSGVGSDETSTSTNSTLRGPLNMDSAGSGCNTLTRRDIKEVIATLHQHHHHRQQSSGGQSLTGGDGLQDEINGNDISSSQASAPKLLFLERDSPSANLGLSLVGGNKTGIFVHSVHPDSPAAKAGLGHGDRLLEYNGVDLREATAEQAAYELARPGEKLAILAQRDIPRFERAQAEPGDSFHVRALFDRIVEGSSVSSSSALSGPEAHDRPLSFRHGDILFVDNTMFNGVPGQWRAWLVDPITGHPVSCGLIPSKEKVEEELLIRRGIGIEFDMEAPQLHYALGGGLTSSTTSGASSSSTRSRGLAYARRSFFRRKNKSGASGGATGADASSSSSSSNAAVTLRSSSSSSSSSSHGAKELASKTLQSDIRPIPWVLPRPKLRWDALLNRNGSIVAQSANFKRSTNGLHHRGSLVELDSEIIDHKRRGSHFECTTLKAVASVCDRNLHCVLDVSLQSVGQLQTRGLPAIVLFIKFKSIKQIREVKDTRLGEKISAKVAKEMFEHAQKIQSEFSHAISAVVHAAVNLSYICTQVAGCVEQEQRKIFWIQTGQPL</sequence>
<feature type="region of interest" description="Disordered" evidence="2">
    <location>
        <begin position="2274"/>
        <end position="2321"/>
    </location>
</feature>
<evidence type="ECO:0000256" key="1">
    <source>
        <dbReference type="SAM" id="Coils"/>
    </source>
</evidence>
<evidence type="ECO:0000259" key="3">
    <source>
        <dbReference type="PROSITE" id="PS50052"/>
    </source>
</evidence>
<feature type="coiled-coil region" evidence="1">
    <location>
        <begin position="738"/>
        <end position="828"/>
    </location>
</feature>
<proteinExistence type="predicted"/>
<name>A0A7R9GCQ5_9CRUS</name>
<dbReference type="Pfam" id="PF00625">
    <property type="entry name" value="Guanylate_kin"/>
    <property type="match status" value="1"/>
</dbReference>
<dbReference type="Gene3D" id="2.30.42.10">
    <property type="match status" value="3"/>
</dbReference>
<feature type="region of interest" description="Disordered" evidence="2">
    <location>
        <begin position="403"/>
        <end position="443"/>
    </location>
</feature>
<dbReference type="SUPFAM" id="SSF50156">
    <property type="entry name" value="PDZ domain-like"/>
    <property type="match status" value="3"/>
</dbReference>
<dbReference type="SUPFAM" id="SSF47986">
    <property type="entry name" value="DEATH domain"/>
    <property type="match status" value="1"/>
</dbReference>
<dbReference type="PROSITE" id="PS50106">
    <property type="entry name" value="PDZ"/>
    <property type="match status" value="3"/>
</dbReference>
<feature type="domain" description="Guanylate kinase-like" evidence="3">
    <location>
        <begin position="2374"/>
        <end position="2494"/>
    </location>
</feature>
<dbReference type="InterPro" id="IPR001315">
    <property type="entry name" value="CARD"/>
</dbReference>
<feature type="region of interest" description="Disordered" evidence="2">
    <location>
        <begin position="849"/>
        <end position="933"/>
    </location>
</feature>
<dbReference type="InterPro" id="IPR008144">
    <property type="entry name" value="Guanylate_kin-like_dom"/>
</dbReference>
<feature type="region of interest" description="Disordered" evidence="2">
    <location>
        <begin position="1917"/>
        <end position="1988"/>
    </location>
</feature>
<feature type="compositionally biased region" description="Basic and acidic residues" evidence="2">
    <location>
        <begin position="350"/>
        <end position="361"/>
    </location>
</feature>
<dbReference type="Gene3D" id="2.30.30.40">
    <property type="entry name" value="SH3 Domains"/>
    <property type="match status" value="1"/>
</dbReference>
<feature type="compositionally biased region" description="Pro residues" evidence="2">
    <location>
        <begin position="1632"/>
        <end position="1652"/>
    </location>
</feature>
<dbReference type="GO" id="GO:0042981">
    <property type="term" value="P:regulation of apoptotic process"/>
    <property type="evidence" value="ECO:0007669"/>
    <property type="project" value="InterPro"/>
</dbReference>
<dbReference type="GO" id="GO:0005886">
    <property type="term" value="C:plasma membrane"/>
    <property type="evidence" value="ECO:0007669"/>
    <property type="project" value="TreeGrafter"/>
</dbReference>
<dbReference type="SMART" id="SM00228">
    <property type="entry name" value="PDZ"/>
    <property type="match status" value="4"/>
</dbReference>
<evidence type="ECO:0000313" key="7">
    <source>
        <dbReference type="Proteomes" id="UP000678499"/>
    </source>
</evidence>
<feature type="region of interest" description="Disordered" evidence="2">
    <location>
        <begin position="1626"/>
        <end position="1652"/>
    </location>
</feature>
<feature type="region of interest" description="Disordered" evidence="2">
    <location>
        <begin position="2003"/>
        <end position="2033"/>
    </location>
</feature>
<feature type="domain" description="PDZ" evidence="4">
    <location>
        <begin position="1060"/>
        <end position="1125"/>
    </location>
</feature>
<dbReference type="InterPro" id="IPR001478">
    <property type="entry name" value="PDZ"/>
</dbReference>
<organism evidence="6">
    <name type="scientific">Notodromas monacha</name>
    <dbReference type="NCBI Taxonomy" id="399045"/>
    <lineage>
        <taxon>Eukaryota</taxon>
        <taxon>Metazoa</taxon>
        <taxon>Ecdysozoa</taxon>
        <taxon>Arthropoda</taxon>
        <taxon>Crustacea</taxon>
        <taxon>Oligostraca</taxon>
        <taxon>Ostracoda</taxon>
        <taxon>Podocopa</taxon>
        <taxon>Podocopida</taxon>
        <taxon>Cypridocopina</taxon>
        <taxon>Cypridoidea</taxon>
        <taxon>Cyprididae</taxon>
        <taxon>Notodromas</taxon>
    </lineage>
</organism>
<dbReference type="GO" id="GO:0035331">
    <property type="term" value="P:negative regulation of hippo signaling"/>
    <property type="evidence" value="ECO:0007669"/>
    <property type="project" value="TreeGrafter"/>
</dbReference>
<dbReference type="InterPro" id="IPR008145">
    <property type="entry name" value="GK/Ca_channel_bsu"/>
</dbReference>
<evidence type="ECO:0000259" key="5">
    <source>
        <dbReference type="PROSITE" id="PS50209"/>
    </source>
</evidence>
<feature type="domain" description="PDZ" evidence="4">
    <location>
        <begin position="1815"/>
        <end position="1894"/>
    </location>
</feature>
<keyword evidence="1" id="KW-0175">Coiled coil</keyword>
<keyword evidence="7" id="KW-1185">Reference proteome</keyword>
<evidence type="ECO:0000313" key="6">
    <source>
        <dbReference type="EMBL" id="CAD7276061.1"/>
    </source>
</evidence>
<feature type="compositionally biased region" description="Polar residues" evidence="2">
    <location>
        <begin position="1957"/>
        <end position="1974"/>
    </location>
</feature>
<feature type="compositionally biased region" description="Low complexity" evidence="2">
    <location>
        <begin position="885"/>
        <end position="897"/>
    </location>
</feature>
<dbReference type="OrthoDB" id="6382596at2759"/>
<dbReference type="EMBL" id="OA882581">
    <property type="protein sequence ID" value="CAD7276061.1"/>
    <property type="molecule type" value="Genomic_DNA"/>
</dbReference>
<feature type="region of interest" description="Disordered" evidence="2">
    <location>
        <begin position="1158"/>
        <end position="1191"/>
    </location>
</feature>
<feature type="region of interest" description="Disordered" evidence="2">
    <location>
        <begin position="1266"/>
        <end position="1304"/>
    </location>
</feature>
<feature type="compositionally biased region" description="Basic residues" evidence="2">
    <location>
        <begin position="1276"/>
        <end position="1290"/>
    </location>
</feature>
<dbReference type="PROSITE" id="PS50209">
    <property type="entry name" value="CARD"/>
    <property type="match status" value="1"/>
</dbReference>
<feature type="coiled-coil region" evidence="1">
    <location>
        <begin position="457"/>
        <end position="638"/>
    </location>
</feature>
<evidence type="ECO:0000259" key="4">
    <source>
        <dbReference type="PROSITE" id="PS50106"/>
    </source>
</evidence>
<dbReference type="PANTHER" id="PTHR46360:SF1">
    <property type="entry name" value="DISKS LARGE HOMOLOG 5"/>
    <property type="match status" value="1"/>
</dbReference>
<dbReference type="Proteomes" id="UP000678499">
    <property type="component" value="Unassembled WGS sequence"/>
</dbReference>
<accession>A0A7R9GCQ5</accession>
<gene>
    <name evidence="6" type="ORF">NMOB1V02_LOCUS3839</name>
</gene>
<dbReference type="PANTHER" id="PTHR46360">
    <property type="entry name" value="DISKS LARGE HOMOLOG 5"/>
    <property type="match status" value="1"/>
</dbReference>
<feature type="region of interest" description="Disordered" evidence="2">
    <location>
        <begin position="1469"/>
        <end position="1505"/>
    </location>
</feature>
<dbReference type="InterPro" id="IPR011029">
    <property type="entry name" value="DEATH-like_dom_sf"/>
</dbReference>
<dbReference type="Gene3D" id="3.40.50.300">
    <property type="entry name" value="P-loop containing nucleotide triphosphate hydrolases"/>
    <property type="match status" value="1"/>
</dbReference>
<feature type="domain" description="PDZ" evidence="4">
    <location>
        <begin position="2043"/>
        <end position="2124"/>
    </location>
</feature>
<dbReference type="CDD" id="cd01671">
    <property type="entry name" value="CARD"/>
    <property type="match status" value="1"/>
</dbReference>
<feature type="region of interest" description="Disordered" evidence="2">
    <location>
        <begin position="308"/>
        <end position="363"/>
    </location>
</feature>
<dbReference type="InterPro" id="IPR036034">
    <property type="entry name" value="PDZ_sf"/>
</dbReference>
<feature type="region of interest" description="Disordered" evidence="2">
    <location>
        <begin position="1413"/>
        <end position="1437"/>
    </location>
</feature>
<feature type="domain" description="CARD" evidence="5">
    <location>
        <begin position="1"/>
        <end position="90"/>
    </location>
</feature>
<dbReference type="InterPro" id="IPR053004">
    <property type="entry name" value="MAGUK_Signaling_Regulators"/>
</dbReference>
<dbReference type="SUPFAM" id="SSF52540">
    <property type="entry name" value="P-loop containing nucleoside triphosphate hydrolases"/>
    <property type="match status" value="1"/>
</dbReference>
<protein>
    <recommendedName>
        <fullName evidence="8">Disks large homolog 5</fullName>
    </recommendedName>
</protein>
<dbReference type="PROSITE" id="PS50052">
    <property type="entry name" value="GUANYLATE_KINASE_2"/>
    <property type="match status" value="1"/>
</dbReference>
<evidence type="ECO:0000256" key="2">
    <source>
        <dbReference type="SAM" id="MobiDB-lite"/>
    </source>
</evidence>
<dbReference type="Gene3D" id="1.10.533.10">
    <property type="entry name" value="Death Domain, Fas"/>
    <property type="match status" value="1"/>
</dbReference>
<dbReference type="Pfam" id="PF00619">
    <property type="entry name" value="CARD"/>
    <property type="match status" value="1"/>
</dbReference>
<dbReference type="SMART" id="SM00072">
    <property type="entry name" value="GuKc"/>
    <property type="match status" value="1"/>
</dbReference>
<dbReference type="InterPro" id="IPR027417">
    <property type="entry name" value="P-loop_NTPase"/>
</dbReference>
<evidence type="ECO:0008006" key="8">
    <source>
        <dbReference type="Google" id="ProtNLM"/>
    </source>
</evidence>
<feature type="compositionally biased region" description="Basic and acidic residues" evidence="2">
    <location>
        <begin position="900"/>
        <end position="912"/>
    </location>
</feature>
<dbReference type="EMBL" id="CAJPEX010000544">
    <property type="protein sequence ID" value="CAG0916213.1"/>
    <property type="molecule type" value="Genomic_DNA"/>
</dbReference>
<reference evidence="6" key="1">
    <citation type="submission" date="2020-11" db="EMBL/GenBank/DDBJ databases">
        <authorList>
            <person name="Tran Van P."/>
        </authorList>
    </citation>
    <scope>NUCLEOTIDE SEQUENCE</scope>
</reference>
<feature type="compositionally biased region" description="Low complexity" evidence="2">
    <location>
        <begin position="2284"/>
        <end position="2312"/>
    </location>
</feature>
<dbReference type="Pfam" id="PF00595">
    <property type="entry name" value="PDZ"/>
    <property type="match status" value="3"/>
</dbReference>
<feature type="compositionally biased region" description="Polar residues" evidence="2">
    <location>
        <begin position="1923"/>
        <end position="1936"/>
    </location>
</feature>
<feature type="compositionally biased region" description="Basic and acidic residues" evidence="2">
    <location>
        <begin position="407"/>
        <end position="417"/>
    </location>
</feature>